<dbReference type="Gene3D" id="3.30.420.150">
    <property type="entry name" value="Exopolyphosphatase. Domain 2"/>
    <property type="match status" value="1"/>
</dbReference>
<accession>A0A7X3MQ96</accession>
<comment type="caution">
    <text evidence="3">The sequence shown here is derived from an EMBL/GenBank/DDBJ whole genome shotgun (WGS) entry which is preliminary data.</text>
</comment>
<feature type="compositionally biased region" description="Basic and acidic residues" evidence="1">
    <location>
        <begin position="13"/>
        <end position="23"/>
    </location>
</feature>
<feature type="domain" description="Ppx/GppA phosphatase N-terminal" evidence="2">
    <location>
        <begin position="84"/>
        <end position="368"/>
    </location>
</feature>
<dbReference type="PANTHER" id="PTHR30005:SF0">
    <property type="entry name" value="RETROGRADE REGULATION PROTEIN 2"/>
    <property type="match status" value="1"/>
</dbReference>
<proteinExistence type="predicted"/>
<protein>
    <submittedName>
        <fullName evidence="3">Ppx/GppA family phosphatase</fullName>
    </submittedName>
</protein>
<reference evidence="3 4" key="2">
    <citation type="submission" date="2020-01" db="EMBL/GenBank/DDBJ databases">
        <title>Microvirga sp. nov., an arsenate reduction bacterium isolated from Tibet hotspring sediments.</title>
        <authorList>
            <person name="Xian W.-D."/>
            <person name="Li W.-J."/>
        </authorList>
    </citation>
    <scope>NUCLEOTIDE SEQUENCE [LARGE SCALE GENOMIC DNA]</scope>
    <source>
        <strain evidence="3 4">KCTC 23863</strain>
    </source>
</reference>
<reference evidence="3 4" key="1">
    <citation type="submission" date="2019-12" db="EMBL/GenBank/DDBJ databases">
        <authorList>
            <person name="Yuan C.-G."/>
        </authorList>
    </citation>
    <scope>NUCLEOTIDE SEQUENCE [LARGE SCALE GENOMIC DNA]</scope>
    <source>
        <strain evidence="3 4">KCTC 23863</strain>
    </source>
</reference>
<dbReference type="Proteomes" id="UP000436483">
    <property type="component" value="Unassembled WGS sequence"/>
</dbReference>
<dbReference type="GO" id="GO:0016462">
    <property type="term" value="F:pyrophosphatase activity"/>
    <property type="evidence" value="ECO:0007669"/>
    <property type="project" value="TreeGrafter"/>
</dbReference>
<evidence type="ECO:0000256" key="1">
    <source>
        <dbReference type="SAM" id="MobiDB-lite"/>
    </source>
</evidence>
<dbReference type="InterPro" id="IPR003695">
    <property type="entry name" value="Ppx_GppA_N"/>
</dbReference>
<dbReference type="EMBL" id="WURB01000003">
    <property type="protein sequence ID" value="MXQ11053.1"/>
    <property type="molecule type" value="Genomic_DNA"/>
</dbReference>
<name>A0A7X3MQ96_9HYPH</name>
<dbReference type="AlphaFoldDB" id="A0A7X3MQ96"/>
<feature type="region of interest" description="Disordered" evidence="1">
    <location>
        <begin position="1"/>
        <end position="45"/>
    </location>
</feature>
<dbReference type="InterPro" id="IPR050273">
    <property type="entry name" value="GppA/Ppx_hydrolase"/>
</dbReference>
<dbReference type="CDD" id="cd24054">
    <property type="entry name" value="ASKHA_NBD_AaPPX-GppA_MtPPX2-like"/>
    <property type="match status" value="1"/>
</dbReference>
<sequence>MPKDFSLTVKADATTDVRDRRADPSSGAEDGSSWPSRQSMTWGRRDARRRASRSYAALDLGTNNCRLLIAEPAHYGFRVTDAFSRIVRLGEGLGLGNALSEDAIERTIDALRVCRDKMIAKEVIRARLVATEACRLAENGASFIERVRSDLDLDLEIVDRKTEAYLAVTGCAALADPKAQSVVIFDIGGGSTEIAWLDGQAPHAFADPCKRIRAWDSLPVGVVTLAERHGGVHVTPESFEGMVEEVSELLTDFSLVAAEAGRARNFHLLGTSGTVTTVGGIHLGLARYDRRKVDGMWMRNGEISTVMNRLLHSNFQQRAENPCIGRERADLVLAGCAILEAIRRAFPSDRLRIADRGLREGILMKMMREDSVWRGGSQR</sequence>
<dbReference type="Pfam" id="PF02541">
    <property type="entry name" value="Ppx-GppA"/>
    <property type="match status" value="1"/>
</dbReference>
<dbReference type="PANTHER" id="PTHR30005">
    <property type="entry name" value="EXOPOLYPHOSPHATASE"/>
    <property type="match status" value="1"/>
</dbReference>
<evidence type="ECO:0000313" key="3">
    <source>
        <dbReference type="EMBL" id="MXQ11053.1"/>
    </source>
</evidence>
<dbReference type="InterPro" id="IPR043129">
    <property type="entry name" value="ATPase_NBD"/>
</dbReference>
<keyword evidence="4" id="KW-1185">Reference proteome</keyword>
<dbReference type="SUPFAM" id="SSF53067">
    <property type="entry name" value="Actin-like ATPase domain"/>
    <property type="match status" value="2"/>
</dbReference>
<dbReference type="OrthoDB" id="9793035at2"/>
<organism evidence="3 4">
    <name type="scientific">Microvirga makkahensis</name>
    <dbReference type="NCBI Taxonomy" id="1128670"/>
    <lineage>
        <taxon>Bacteria</taxon>
        <taxon>Pseudomonadati</taxon>
        <taxon>Pseudomonadota</taxon>
        <taxon>Alphaproteobacteria</taxon>
        <taxon>Hyphomicrobiales</taxon>
        <taxon>Methylobacteriaceae</taxon>
        <taxon>Microvirga</taxon>
    </lineage>
</organism>
<gene>
    <name evidence="3" type="ORF">GR328_06220</name>
</gene>
<evidence type="ECO:0000259" key="2">
    <source>
        <dbReference type="Pfam" id="PF02541"/>
    </source>
</evidence>
<dbReference type="Gene3D" id="3.30.420.40">
    <property type="match status" value="1"/>
</dbReference>
<evidence type="ECO:0000313" key="4">
    <source>
        <dbReference type="Proteomes" id="UP000436483"/>
    </source>
</evidence>